<dbReference type="EMBL" id="JADKGY010000014">
    <property type="protein sequence ID" value="MBK9983280.1"/>
    <property type="molecule type" value="Genomic_DNA"/>
</dbReference>
<gene>
    <name evidence="1" type="ORF">IPP15_12905</name>
</gene>
<dbReference type="Proteomes" id="UP000808337">
    <property type="component" value="Unassembled WGS sequence"/>
</dbReference>
<evidence type="ECO:0000313" key="2">
    <source>
        <dbReference type="Proteomes" id="UP000808337"/>
    </source>
</evidence>
<accession>A0A9D7SU10</accession>
<reference evidence="1 2" key="1">
    <citation type="submission" date="2020-10" db="EMBL/GenBank/DDBJ databases">
        <title>Connecting structure to function with the recovery of over 1000 high-quality activated sludge metagenome-assembled genomes encoding full-length rRNA genes using long-read sequencing.</title>
        <authorList>
            <person name="Singleton C.M."/>
            <person name="Petriglieri F."/>
            <person name="Kristensen J.M."/>
            <person name="Kirkegaard R.H."/>
            <person name="Michaelsen T.Y."/>
            <person name="Andersen M.H."/>
            <person name="Karst S.M."/>
            <person name="Dueholm M.S."/>
            <person name="Nielsen P.H."/>
            <person name="Albertsen M."/>
        </authorList>
    </citation>
    <scope>NUCLEOTIDE SEQUENCE [LARGE SCALE GENOMIC DNA]</scope>
    <source>
        <strain evidence="1">Ribe_18-Q3-R11-54_MAXAC.273</strain>
    </source>
</reference>
<protein>
    <submittedName>
        <fullName evidence="1">DUF3108 domain-containing protein</fullName>
    </submittedName>
</protein>
<organism evidence="1 2">
    <name type="scientific">Candidatus Opimibacter skivensis</name>
    <dbReference type="NCBI Taxonomy" id="2982028"/>
    <lineage>
        <taxon>Bacteria</taxon>
        <taxon>Pseudomonadati</taxon>
        <taxon>Bacteroidota</taxon>
        <taxon>Saprospiria</taxon>
        <taxon>Saprospirales</taxon>
        <taxon>Saprospiraceae</taxon>
        <taxon>Candidatus Opimibacter</taxon>
    </lineage>
</organism>
<sequence>MSQFSLLITCMLLLSNPTSPEPGIKPYNYCDTPNESWQGGEEVTYKLYYQLNFIWIAAGEATFKVKDMGDRYFITIDGRTISAFEWFYKVQDHYESVIDKKTLLPLSFSRDVHEGKYQWWDKFFFDQVNHKVSASKGGPDKETKYYDADLTGCMHDLISIIYNVRNVNFEQYDEGAQFDVKVFIEEEYPLKVELRKKNYETRVRGLGKQKTYLIRPQVVSGHFFKEDTRMDIYISDDGNRIPLMIESPVSVGKVKAVLREYKGLRHPFVCNE</sequence>
<dbReference type="InterPro" id="IPR021457">
    <property type="entry name" value="DUF3108"/>
</dbReference>
<name>A0A9D7SU10_9BACT</name>
<proteinExistence type="predicted"/>
<dbReference type="Pfam" id="PF11306">
    <property type="entry name" value="DUF3108"/>
    <property type="match status" value="1"/>
</dbReference>
<comment type="caution">
    <text evidence="1">The sequence shown here is derived from an EMBL/GenBank/DDBJ whole genome shotgun (WGS) entry which is preliminary data.</text>
</comment>
<evidence type="ECO:0000313" key="1">
    <source>
        <dbReference type="EMBL" id="MBK9983280.1"/>
    </source>
</evidence>
<dbReference type="AlphaFoldDB" id="A0A9D7SU10"/>